<dbReference type="Proteomes" id="UP000235672">
    <property type="component" value="Unassembled WGS sequence"/>
</dbReference>
<evidence type="ECO:0000313" key="2">
    <source>
        <dbReference type="EMBL" id="PMD16513.1"/>
    </source>
</evidence>
<dbReference type="EMBL" id="KZ613505">
    <property type="protein sequence ID" value="PMD16513.1"/>
    <property type="molecule type" value="Genomic_DNA"/>
</dbReference>
<proteinExistence type="predicted"/>
<dbReference type="OrthoDB" id="5422579at2759"/>
<gene>
    <name evidence="2" type="ORF">NA56DRAFT_730971</name>
</gene>
<feature type="compositionally biased region" description="Polar residues" evidence="1">
    <location>
        <begin position="30"/>
        <end position="41"/>
    </location>
</feature>
<dbReference type="AlphaFoldDB" id="A0A2J6PR74"/>
<evidence type="ECO:0008006" key="4">
    <source>
        <dbReference type="Google" id="ProtNLM"/>
    </source>
</evidence>
<protein>
    <recommendedName>
        <fullName evidence="4">F-box domain-containing protein</fullName>
    </recommendedName>
</protein>
<organism evidence="2 3">
    <name type="scientific">Hyaloscypha hepaticicola</name>
    <dbReference type="NCBI Taxonomy" id="2082293"/>
    <lineage>
        <taxon>Eukaryota</taxon>
        <taxon>Fungi</taxon>
        <taxon>Dikarya</taxon>
        <taxon>Ascomycota</taxon>
        <taxon>Pezizomycotina</taxon>
        <taxon>Leotiomycetes</taxon>
        <taxon>Helotiales</taxon>
        <taxon>Hyaloscyphaceae</taxon>
        <taxon>Hyaloscypha</taxon>
    </lineage>
</organism>
<keyword evidence="3" id="KW-1185">Reference proteome</keyword>
<dbReference type="CDD" id="cd09917">
    <property type="entry name" value="F-box_SF"/>
    <property type="match status" value="1"/>
</dbReference>
<evidence type="ECO:0000313" key="3">
    <source>
        <dbReference type="Proteomes" id="UP000235672"/>
    </source>
</evidence>
<accession>A0A2J6PR74</accession>
<feature type="region of interest" description="Disordered" evidence="1">
    <location>
        <begin position="1"/>
        <end position="51"/>
    </location>
</feature>
<feature type="compositionally biased region" description="Basic and acidic residues" evidence="1">
    <location>
        <begin position="1"/>
        <end position="11"/>
    </location>
</feature>
<name>A0A2J6PR74_9HELO</name>
<evidence type="ECO:0000256" key="1">
    <source>
        <dbReference type="SAM" id="MobiDB-lite"/>
    </source>
</evidence>
<sequence>MEKKYEEHDGTKNTMARRTRWHEEHDGTKNIESTATSNASPHNHPITYKAERDRPLNTPTEIWEKIFALLDLNDIKSVRLAWRRWTNVAARFLFRIFIFRVDRHDFERFEIVTENEAMLAGINRIRLETGTMGIHHVAHRLGFEYMQEYNSARLPVSRSKYAHEELELAKDMAIQEYAAWNTRWHDAKQDFRDLKKMKEMLAKLKSLRHIDVTAKGIPFTTELLLGAWLQGSHRFNFKRATKEFVTLLLALKDAPFQLKHLGHDQLPVTFFAMKESLLGSLASPLQHITSLRLTIDACDYPHTKCWNGLGHFLRSIPGLKVLRFGFDPFETGAVNRGTWQYAEDDLAQWYIPLWKMLGDHTWRDLRSLRLDGLMVCETGLSEMLIRHAPTLQYLELFNLGLWAGSFQGLLSSLREGLKLKKFRLWGATRGFHTPYDGWRLKLTLNLDEEVWSSHLKARVIDEDSKMIEAWERFESISSTDVGRRLDLFMTPGTSWPWPLHASDALENLIRPPYFRGHHSDQCQVCARSIDEINDAWNAGVKKSLEGWPDNNASCTRGIGEEEVIDFYDEDGLDERGFDANGFDAYGTYFMDIYEDWQGAKDPISSYAAKRIFRDGILSQIPRYSQKSTRLLSS</sequence>
<reference evidence="2 3" key="1">
    <citation type="submission" date="2016-05" db="EMBL/GenBank/DDBJ databases">
        <title>A degradative enzymes factory behind the ericoid mycorrhizal symbiosis.</title>
        <authorList>
            <consortium name="DOE Joint Genome Institute"/>
            <person name="Martino E."/>
            <person name="Morin E."/>
            <person name="Grelet G."/>
            <person name="Kuo A."/>
            <person name="Kohler A."/>
            <person name="Daghino S."/>
            <person name="Barry K."/>
            <person name="Choi C."/>
            <person name="Cichocki N."/>
            <person name="Clum A."/>
            <person name="Copeland A."/>
            <person name="Hainaut M."/>
            <person name="Haridas S."/>
            <person name="Labutti K."/>
            <person name="Lindquist E."/>
            <person name="Lipzen A."/>
            <person name="Khouja H.-R."/>
            <person name="Murat C."/>
            <person name="Ohm R."/>
            <person name="Olson A."/>
            <person name="Spatafora J."/>
            <person name="Veneault-Fourrey C."/>
            <person name="Henrissat B."/>
            <person name="Grigoriev I."/>
            <person name="Martin F."/>
            <person name="Perotto S."/>
        </authorList>
    </citation>
    <scope>NUCLEOTIDE SEQUENCE [LARGE SCALE GENOMIC DNA]</scope>
    <source>
        <strain evidence="2 3">UAMH 7357</strain>
    </source>
</reference>